<keyword evidence="3" id="KW-1185">Reference proteome</keyword>
<gene>
    <name evidence="2" type="ORF">CQU01_27080</name>
</gene>
<evidence type="ECO:0000313" key="2">
    <source>
        <dbReference type="EMBL" id="GEN32470.1"/>
    </source>
</evidence>
<dbReference type="Proteomes" id="UP000321491">
    <property type="component" value="Unassembled WGS sequence"/>
</dbReference>
<dbReference type="Pfam" id="PF05437">
    <property type="entry name" value="AzlD"/>
    <property type="match status" value="1"/>
</dbReference>
<evidence type="ECO:0000256" key="1">
    <source>
        <dbReference type="SAM" id="Phobius"/>
    </source>
</evidence>
<feature type="transmembrane region" description="Helical" evidence="1">
    <location>
        <begin position="71"/>
        <end position="104"/>
    </location>
</feature>
<dbReference type="EMBL" id="BJXW01000045">
    <property type="protein sequence ID" value="GEN32470.1"/>
    <property type="molecule type" value="Genomic_DNA"/>
</dbReference>
<dbReference type="AlphaFoldDB" id="A0A511V0N4"/>
<sequence length="108" mass="12211">MTINSYLFWIIIGSGLVTWLPRIIPFIFVKNIQLPKVVLKWLTFVPVCILSALVFTNLFEQGDSMAVTLNLPYVFAFIPTVLIAVWTKSLFLTVALGVVSMAVIRFIF</sequence>
<keyword evidence="1" id="KW-1133">Transmembrane helix</keyword>
<name>A0A511V0N4_9BACI</name>
<accession>A0A511V0N4</accession>
<organism evidence="2 3">
    <name type="scientific">Cerasibacillus quisquiliarum</name>
    <dbReference type="NCBI Taxonomy" id="227865"/>
    <lineage>
        <taxon>Bacteria</taxon>
        <taxon>Bacillati</taxon>
        <taxon>Bacillota</taxon>
        <taxon>Bacilli</taxon>
        <taxon>Bacillales</taxon>
        <taxon>Bacillaceae</taxon>
        <taxon>Cerasibacillus</taxon>
    </lineage>
</organism>
<comment type="caution">
    <text evidence="2">The sequence shown here is derived from an EMBL/GenBank/DDBJ whole genome shotgun (WGS) entry which is preliminary data.</text>
</comment>
<keyword evidence="1" id="KW-0472">Membrane</keyword>
<evidence type="ECO:0000313" key="3">
    <source>
        <dbReference type="Proteomes" id="UP000321491"/>
    </source>
</evidence>
<dbReference type="RefSeq" id="WP_146938804.1">
    <property type="nucleotide sequence ID" value="NZ_BJXW01000045.1"/>
</dbReference>
<dbReference type="InterPro" id="IPR008407">
    <property type="entry name" value="Brnchd-chn_aa_trnsp_AzlD"/>
</dbReference>
<feature type="transmembrane region" description="Helical" evidence="1">
    <location>
        <begin position="6"/>
        <end position="29"/>
    </location>
</feature>
<proteinExistence type="predicted"/>
<feature type="transmembrane region" description="Helical" evidence="1">
    <location>
        <begin position="41"/>
        <end position="59"/>
    </location>
</feature>
<protein>
    <submittedName>
        <fullName evidence="2">Branched-chain amino acid ABC transporter</fullName>
    </submittedName>
</protein>
<dbReference type="OrthoDB" id="7870017at2"/>
<reference evidence="2 3" key="1">
    <citation type="submission" date="2019-07" db="EMBL/GenBank/DDBJ databases">
        <title>Whole genome shotgun sequence of Cerasibacillus quisquiliarum NBRC 102429.</title>
        <authorList>
            <person name="Hosoyama A."/>
            <person name="Uohara A."/>
            <person name="Ohji S."/>
            <person name="Ichikawa N."/>
        </authorList>
    </citation>
    <scope>NUCLEOTIDE SEQUENCE [LARGE SCALE GENOMIC DNA]</scope>
    <source>
        <strain evidence="2 3">NBRC 102429</strain>
    </source>
</reference>
<keyword evidence="1" id="KW-0812">Transmembrane</keyword>